<evidence type="ECO:0000256" key="1">
    <source>
        <dbReference type="SAM" id="SignalP"/>
    </source>
</evidence>
<feature type="chain" id="PRO_5046243731" evidence="1">
    <location>
        <begin position="18"/>
        <end position="191"/>
    </location>
</feature>
<protein>
    <submittedName>
        <fullName evidence="2">Histidine phosphatase family protein</fullName>
    </submittedName>
</protein>
<dbReference type="SUPFAM" id="SSF53254">
    <property type="entry name" value="Phosphoglycerate mutase-like"/>
    <property type="match status" value="1"/>
</dbReference>
<dbReference type="InterPro" id="IPR029033">
    <property type="entry name" value="His_PPase_superfam"/>
</dbReference>
<gene>
    <name evidence="2" type="ORF">ACFSCY_12720</name>
</gene>
<dbReference type="RefSeq" id="WP_343980246.1">
    <property type="nucleotide sequence ID" value="NZ_BAAAJG010000011.1"/>
</dbReference>
<comment type="caution">
    <text evidence="2">The sequence shown here is derived from an EMBL/GenBank/DDBJ whole genome shotgun (WGS) entry which is preliminary data.</text>
</comment>
<sequence>MTSRALLLSHASTRATAAAAFPAGDPLEPRGRAAAAAARALLPRADHVLRAPDRACHETCTALGVDADPDDRLRGWDLGPWAGHTLDEVAAACPADVHSWLTDPGAAPHGGESLDALLARVAGWLAAPPPGRALVVCGPAVVRAAVVTVLGAPPAAFWRIDVAPLSATDLRGGPERWTLRATGAPLPGQDA</sequence>
<feature type="signal peptide" evidence="1">
    <location>
        <begin position="1"/>
        <end position="17"/>
    </location>
</feature>
<dbReference type="Pfam" id="PF00300">
    <property type="entry name" value="His_Phos_1"/>
    <property type="match status" value="1"/>
</dbReference>
<evidence type="ECO:0000313" key="2">
    <source>
        <dbReference type="EMBL" id="MFD1530307.1"/>
    </source>
</evidence>
<keyword evidence="1" id="KW-0732">Signal</keyword>
<reference evidence="3" key="1">
    <citation type="journal article" date="2019" name="Int. J. Syst. Evol. Microbiol.">
        <title>The Global Catalogue of Microorganisms (GCM) 10K type strain sequencing project: providing services to taxonomists for standard genome sequencing and annotation.</title>
        <authorList>
            <consortium name="The Broad Institute Genomics Platform"/>
            <consortium name="The Broad Institute Genome Sequencing Center for Infectious Disease"/>
            <person name="Wu L."/>
            <person name="Ma J."/>
        </authorList>
    </citation>
    <scope>NUCLEOTIDE SEQUENCE [LARGE SCALE GENOMIC DNA]</scope>
    <source>
        <strain evidence="3">JCM 12165</strain>
    </source>
</reference>
<evidence type="ECO:0000313" key="3">
    <source>
        <dbReference type="Proteomes" id="UP001597145"/>
    </source>
</evidence>
<dbReference type="InterPro" id="IPR013078">
    <property type="entry name" value="His_Pase_superF_clade-1"/>
</dbReference>
<keyword evidence="3" id="KW-1185">Reference proteome</keyword>
<organism evidence="2 3">
    <name type="scientific">Pseudonocardia aurantiaca</name>
    <dbReference type="NCBI Taxonomy" id="75290"/>
    <lineage>
        <taxon>Bacteria</taxon>
        <taxon>Bacillati</taxon>
        <taxon>Actinomycetota</taxon>
        <taxon>Actinomycetes</taxon>
        <taxon>Pseudonocardiales</taxon>
        <taxon>Pseudonocardiaceae</taxon>
        <taxon>Pseudonocardia</taxon>
    </lineage>
</organism>
<dbReference type="EMBL" id="JBHUCP010000007">
    <property type="protein sequence ID" value="MFD1530307.1"/>
    <property type="molecule type" value="Genomic_DNA"/>
</dbReference>
<proteinExistence type="predicted"/>
<name>A0ABW4FJM4_9PSEU</name>
<dbReference type="Proteomes" id="UP001597145">
    <property type="component" value="Unassembled WGS sequence"/>
</dbReference>
<dbReference type="Gene3D" id="3.40.50.1240">
    <property type="entry name" value="Phosphoglycerate mutase-like"/>
    <property type="match status" value="1"/>
</dbReference>
<accession>A0ABW4FJM4</accession>